<dbReference type="EMBL" id="JADIMD010000099">
    <property type="protein sequence ID" value="MBO8474904.1"/>
    <property type="molecule type" value="Genomic_DNA"/>
</dbReference>
<protein>
    <submittedName>
        <fullName evidence="1">Isochorismatase family protein</fullName>
    </submittedName>
</protein>
<name>A0A9D9NID4_9BACT</name>
<dbReference type="AlphaFoldDB" id="A0A9D9NID4"/>
<proteinExistence type="predicted"/>
<evidence type="ECO:0000313" key="1">
    <source>
        <dbReference type="EMBL" id="MBO8474904.1"/>
    </source>
</evidence>
<dbReference type="SUPFAM" id="SSF52499">
    <property type="entry name" value="Isochorismatase-like hydrolases"/>
    <property type="match status" value="1"/>
</dbReference>
<organism evidence="1 2">
    <name type="scientific">Candidatus Cryptobacteroides faecigallinarum</name>
    <dbReference type="NCBI Taxonomy" id="2840763"/>
    <lineage>
        <taxon>Bacteria</taxon>
        <taxon>Pseudomonadati</taxon>
        <taxon>Bacteroidota</taxon>
        <taxon>Bacteroidia</taxon>
        <taxon>Bacteroidales</taxon>
        <taxon>Candidatus Cryptobacteroides</taxon>
    </lineage>
</organism>
<reference evidence="1" key="2">
    <citation type="journal article" date="2021" name="PeerJ">
        <title>Extensive microbial diversity within the chicken gut microbiome revealed by metagenomics and culture.</title>
        <authorList>
            <person name="Gilroy R."/>
            <person name="Ravi A."/>
            <person name="Getino M."/>
            <person name="Pursley I."/>
            <person name="Horton D.L."/>
            <person name="Alikhan N.F."/>
            <person name="Baker D."/>
            <person name="Gharbi K."/>
            <person name="Hall N."/>
            <person name="Watson M."/>
            <person name="Adriaenssens E.M."/>
            <person name="Foster-Nyarko E."/>
            <person name="Jarju S."/>
            <person name="Secka A."/>
            <person name="Antonio M."/>
            <person name="Oren A."/>
            <person name="Chaudhuri R.R."/>
            <person name="La Ragione R."/>
            <person name="Hildebrand F."/>
            <person name="Pallen M.J."/>
        </authorList>
    </citation>
    <scope>NUCLEOTIDE SEQUENCE</scope>
    <source>
        <strain evidence="1">B1-13419</strain>
    </source>
</reference>
<dbReference type="Proteomes" id="UP000823757">
    <property type="component" value="Unassembled WGS sequence"/>
</dbReference>
<evidence type="ECO:0000313" key="2">
    <source>
        <dbReference type="Proteomes" id="UP000823757"/>
    </source>
</evidence>
<dbReference type="Gene3D" id="3.40.50.850">
    <property type="entry name" value="Isochorismatase-like"/>
    <property type="match status" value="1"/>
</dbReference>
<accession>A0A9D9NID4</accession>
<reference evidence="1" key="1">
    <citation type="submission" date="2020-10" db="EMBL/GenBank/DDBJ databases">
        <authorList>
            <person name="Gilroy R."/>
        </authorList>
    </citation>
    <scope>NUCLEOTIDE SEQUENCE</scope>
    <source>
        <strain evidence="1">B1-13419</strain>
    </source>
</reference>
<comment type="caution">
    <text evidence="1">The sequence shown here is derived from an EMBL/GenBank/DDBJ whole genome shotgun (WGS) entry which is preliminary data.</text>
</comment>
<gene>
    <name evidence="1" type="ORF">IAB91_06415</name>
</gene>
<sequence length="155" mass="16615">MKTDRGTALVIIDMHNDFTDGSPACRHTEESVSRAVRFIDKATAGQHGDEAEILDTFPILFVGGSMAHEAEMPDPLKPYVSEELSFNTENGKLSVADAANTAGQSLSEVLELLDINDVYICCIDSGQYANQAIGDLKKVGFNGIILTDACIATGF</sequence>
<dbReference type="InterPro" id="IPR036380">
    <property type="entry name" value="Isochorismatase-like_sf"/>
</dbReference>